<keyword evidence="2" id="KW-1185">Reference proteome</keyword>
<dbReference type="AlphaFoldDB" id="A0A167LXF6"/>
<accession>A0A167LXF6</accession>
<dbReference type="Proteomes" id="UP000076738">
    <property type="component" value="Unassembled WGS sequence"/>
</dbReference>
<evidence type="ECO:0000313" key="2">
    <source>
        <dbReference type="Proteomes" id="UP000076738"/>
    </source>
</evidence>
<dbReference type="EMBL" id="KV417285">
    <property type="protein sequence ID" value="KZO96129.1"/>
    <property type="molecule type" value="Genomic_DNA"/>
</dbReference>
<protein>
    <submittedName>
        <fullName evidence="1">Uncharacterized protein</fullName>
    </submittedName>
</protein>
<evidence type="ECO:0000313" key="1">
    <source>
        <dbReference type="EMBL" id="KZO96129.1"/>
    </source>
</evidence>
<sequence length="110" mass="12418">MEFPTGEPPSDMIPFLPPSVKELSFQVNLAVREQHRRLVDCLGQLSSPRAPLRSLSVIRLTSSTIDPFRWWTISNRSIALAGELMTLSMRLAEVGIHVTDDEDKWMARLG</sequence>
<reference evidence="1 2" key="1">
    <citation type="journal article" date="2016" name="Mol. Biol. Evol.">
        <title>Comparative Genomics of Early-Diverging Mushroom-Forming Fungi Provides Insights into the Origins of Lignocellulose Decay Capabilities.</title>
        <authorList>
            <person name="Nagy L.G."/>
            <person name="Riley R."/>
            <person name="Tritt A."/>
            <person name="Adam C."/>
            <person name="Daum C."/>
            <person name="Floudas D."/>
            <person name="Sun H."/>
            <person name="Yadav J.S."/>
            <person name="Pangilinan J."/>
            <person name="Larsson K.H."/>
            <person name="Matsuura K."/>
            <person name="Barry K."/>
            <person name="Labutti K."/>
            <person name="Kuo R."/>
            <person name="Ohm R.A."/>
            <person name="Bhattacharya S.S."/>
            <person name="Shirouzu T."/>
            <person name="Yoshinaga Y."/>
            <person name="Martin F.M."/>
            <person name="Grigoriev I.V."/>
            <person name="Hibbett D.S."/>
        </authorList>
    </citation>
    <scope>NUCLEOTIDE SEQUENCE [LARGE SCALE GENOMIC DNA]</scope>
    <source>
        <strain evidence="1 2">TUFC12733</strain>
    </source>
</reference>
<gene>
    <name evidence="1" type="ORF">CALVIDRAFT_537320</name>
</gene>
<organism evidence="1 2">
    <name type="scientific">Calocera viscosa (strain TUFC12733)</name>
    <dbReference type="NCBI Taxonomy" id="1330018"/>
    <lineage>
        <taxon>Eukaryota</taxon>
        <taxon>Fungi</taxon>
        <taxon>Dikarya</taxon>
        <taxon>Basidiomycota</taxon>
        <taxon>Agaricomycotina</taxon>
        <taxon>Dacrymycetes</taxon>
        <taxon>Dacrymycetales</taxon>
        <taxon>Dacrymycetaceae</taxon>
        <taxon>Calocera</taxon>
    </lineage>
</organism>
<proteinExistence type="predicted"/>
<name>A0A167LXF6_CALVF</name>